<feature type="region of interest" description="Disordered" evidence="1">
    <location>
        <begin position="173"/>
        <end position="221"/>
    </location>
</feature>
<feature type="compositionally biased region" description="Polar residues" evidence="1">
    <location>
        <begin position="184"/>
        <end position="196"/>
    </location>
</feature>
<gene>
    <name evidence="2" type="ORF">FGO68_gene14585</name>
</gene>
<dbReference type="AlphaFoldDB" id="A0A8J8T0Y6"/>
<organism evidence="2 3">
    <name type="scientific">Halteria grandinella</name>
    <dbReference type="NCBI Taxonomy" id="5974"/>
    <lineage>
        <taxon>Eukaryota</taxon>
        <taxon>Sar</taxon>
        <taxon>Alveolata</taxon>
        <taxon>Ciliophora</taxon>
        <taxon>Intramacronucleata</taxon>
        <taxon>Spirotrichea</taxon>
        <taxon>Stichotrichia</taxon>
        <taxon>Sporadotrichida</taxon>
        <taxon>Halteriidae</taxon>
        <taxon>Halteria</taxon>
    </lineage>
</organism>
<dbReference type="Proteomes" id="UP000785679">
    <property type="component" value="Unassembled WGS sequence"/>
</dbReference>
<evidence type="ECO:0000313" key="3">
    <source>
        <dbReference type="Proteomes" id="UP000785679"/>
    </source>
</evidence>
<protein>
    <submittedName>
        <fullName evidence="2">Uncharacterized protein</fullName>
    </submittedName>
</protein>
<evidence type="ECO:0000313" key="2">
    <source>
        <dbReference type="EMBL" id="TNV78154.1"/>
    </source>
</evidence>
<sequence>MRKGRMSSMQGSLISSKQEEWLSKDLVIDTRETWKSFISRQLNFEDPPLVPREELPEELQPHRSFYGKMACFVNGIDPNPAESRIGRRTVIANPIDRSAPTLSQVAPLRHVQSEILAERQQFGSAQVVTDFNNLNSEKTINAVGGGDNNTDEAHADKTHHILIDDDDNLFGNAPPGGSLKEGNNPDSILRKSQLSPKKSERFSLPAIGSQRKDYQEVDQDV</sequence>
<reference evidence="2" key="1">
    <citation type="submission" date="2019-06" db="EMBL/GenBank/DDBJ databases">
        <authorList>
            <person name="Zheng W."/>
        </authorList>
    </citation>
    <scope>NUCLEOTIDE SEQUENCE</scope>
    <source>
        <strain evidence="2">QDHG01</strain>
    </source>
</reference>
<comment type="caution">
    <text evidence="2">The sequence shown here is derived from an EMBL/GenBank/DDBJ whole genome shotgun (WGS) entry which is preliminary data.</text>
</comment>
<evidence type="ECO:0000256" key="1">
    <source>
        <dbReference type="SAM" id="MobiDB-lite"/>
    </source>
</evidence>
<accession>A0A8J8T0Y6</accession>
<name>A0A8J8T0Y6_HALGN</name>
<proteinExistence type="predicted"/>
<keyword evidence="3" id="KW-1185">Reference proteome</keyword>
<dbReference type="EMBL" id="RRYP01010802">
    <property type="protein sequence ID" value="TNV78154.1"/>
    <property type="molecule type" value="Genomic_DNA"/>
</dbReference>
<dbReference type="OrthoDB" id="432205at2759"/>